<evidence type="ECO:0000313" key="11">
    <source>
        <dbReference type="Proteomes" id="UP000266691"/>
    </source>
</evidence>
<evidence type="ECO:0000313" key="12">
    <source>
        <dbReference type="Proteomes" id="UP000321621"/>
    </source>
</evidence>
<feature type="domain" description="MacB-like periplasmic core" evidence="8">
    <location>
        <begin position="492"/>
        <end position="631"/>
    </location>
</feature>
<feature type="domain" description="ABC3 transporter permease C-terminal" evidence="7">
    <location>
        <begin position="686"/>
        <end position="798"/>
    </location>
</feature>
<accession>A0A3A1NJ98</accession>
<evidence type="ECO:0000259" key="8">
    <source>
        <dbReference type="Pfam" id="PF12704"/>
    </source>
</evidence>
<comment type="subcellular location">
    <subcellularLocation>
        <location evidence="1">Cell membrane</location>
        <topology evidence="1">Multi-pass membrane protein</topology>
    </subcellularLocation>
</comment>
<dbReference type="PANTHER" id="PTHR30572">
    <property type="entry name" value="MEMBRANE COMPONENT OF TRANSPORTER-RELATED"/>
    <property type="match status" value="1"/>
</dbReference>
<dbReference type="RefSeq" id="WP_119647484.1">
    <property type="nucleotide sequence ID" value="NZ_QXFI01000026.1"/>
</dbReference>
<evidence type="ECO:0000256" key="3">
    <source>
        <dbReference type="ARBA" id="ARBA00022692"/>
    </source>
</evidence>
<dbReference type="Proteomes" id="UP000266691">
    <property type="component" value="Unassembled WGS sequence"/>
</dbReference>
<feature type="transmembrane region" description="Helical" evidence="6">
    <location>
        <begin position="21"/>
        <end position="41"/>
    </location>
</feature>
<evidence type="ECO:0000256" key="6">
    <source>
        <dbReference type="SAM" id="Phobius"/>
    </source>
</evidence>
<evidence type="ECO:0000256" key="1">
    <source>
        <dbReference type="ARBA" id="ARBA00004651"/>
    </source>
</evidence>
<keyword evidence="4 6" id="KW-1133">Transmembrane helix</keyword>
<sequence length="805" mass="90640">MYKLYLKIASRYLFKNKLYSFINIFGLTVGIASFILIMLYVNHEHSYDKFEGSDRVYRVYMDYLEGGKYVPGDANAYIVSGPTLQEQFPEIEEFARLRRLGEVVLLHDDGIFDHNTASLADPTYFDVFGRSLEKGDVTNALNEPYSIVLSTALSKKIFGDADPLGKTLKIAGSGDLLFAVTGTMDNKGYNTHLKNDFLVSFKTFYTWERFKQDWDYTWNQNAYFTYIKVDKNADVAQLGQKIMDYVPEGLKNERHHIEPIEDIHLYSNKPYEAETNGNGNNVRFLAIIAFITLLLCWMNYMNLSSSKSLERAKEVGIRKVVGAKKPQLALQFLLESALLNIIAIVLAVLSVYILLPSFNALVEQDLGLDKAQLMSLLPYLAIMLVGASLAAFYPAFVLTRFKPTKALKGKAQTSSGGAFFIKALVVCQFVATIALLIGTFMANKQIHFLKNRPIGANLEPVIALKGQVLNKASDSLFNMSFDSFEDELRKNPYIAEVTGAGTYPGDSFDNLNSNMGITFPNGKTDEKHIWYNYSVGPEYFDVMGMEFVAGGPFVQTSQKSSNNVVINEKMAHFMEVTDVESVVGKTINYWGADWTVAGVLKDYNHSGMKSPVVPMVIRHRRNAQNVLVKLNRKAMTMGNTQKALDDMNRTWHQVFPVSTYNYTFLDQKYEALFKDEQKFAKAFQLFTVLAILIASLGLFGLTSYTCLQRTKEIGIRKVNGATIAQILSLLNKDFVKWVGLAFVIAVPIAWYAMDKWLSVFAYKTPLSWWVFALSGILALMIALLTVSWQSIKAAMINPVESLRNE</sequence>
<keyword evidence="3 6" id="KW-0812">Transmembrane</keyword>
<dbReference type="InterPro" id="IPR025857">
    <property type="entry name" value="MacB_PCD"/>
</dbReference>
<dbReference type="GO" id="GO:0022857">
    <property type="term" value="F:transmembrane transporter activity"/>
    <property type="evidence" value="ECO:0007669"/>
    <property type="project" value="TreeGrafter"/>
</dbReference>
<dbReference type="EMBL" id="QXFI01000026">
    <property type="protein sequence ID" value="RIV43867.1"/>
    <property type="molecule type" value="Genomic_DNA"/>
</dbReference>
<name>A0A3A1NJ98_9FLAO</name>
<dbReference type="Pfam" id="PF02687">
    <property type="entry name" value="FtsX"/>
    <property type="match status" value="2"/>
</dbReference>
<dbReference type="PANTHER" id="PTHR30572:SF18">
    <property type="entry name" value="ABC-TYPE MACROLIDE FAMILY EXPORT SYSTEM PERMEASE COMPONENT 2"/>
    <property type="match status" value="1"/>
</dbReference>
<feature type="domain" description="ABC3 transporter permease C-terminal" evidence="7">
    <location>
        <begin position="287"/>
        <end position="396"/>
    </location>
</feature>
<organism evidence="9 11">
    <name type="scientific">Flagellimonas pelagia</name>
    <dbReference type="NCBI Taxonomy" id="2306998"/>
    <lineage>
        <taxon>Bacteria</taxon>
        <taxon>Pseudomonadati</taxon>
        <taxon>Bacteroidota</taxon>
        <taxon>Flavobacteriia</taxon>
        <taxon>Flavobacteriales</taxon>
        <taxon>Flavobacteriaceae</taxon>
        <taxon>Flagellimonas</taxon>
    </lineage>
</organism>
<reference evidence="10 12" key="2">
    <citation type="submission" date="2019-07" db="EMBL/GenBank/DDBJ databases">
        <title>Draft genome of two Muricauda strains isolated from deep sea.</title>
        <authorList>
            <person name="Sun C."/>
        </authorList>
    </citation>
    <scope>NUCLEOTIDE SEQUENCE [LARGE SCALE GENOMIC DNA]</scope>
    <source>
        <strain evidence="10 12">72</strain>
    </source>
</reference>
<dbReference type="EMBL" id="VNWK01000026">
    <property type="protein sequence ID" value="TXJ93767.1"/>
    <property type="molecule type" value="Genomic_DNA"/>
</dbReference>
<feature type="transmembrane region" description="Helical" evidence="6">
    <location>
        <begin position="284"/>
        <end position="303"/>
    </location>
</feature>
<gene>
    <name evidence="9" type="ORF">D2V05_10185</name>
    <name evidence="10" type="ORF">FQ017_10075</name>
</gene>
<evidence type="ECO:0000313" key="10">
    <source>
        <dbReference type="EMBL" id="TXJ93767.1"/>
    </source>
</evidence>
<dbReference type="InterPro" id="IPR003838">
    <property type="entry name" value="ABC3_permease_C"/>
</dbReference>
<feature type="transmembrane region" description="Helical" evidence="6">
    <location>
        <begin position="332"/>
        <end position="355"/>
    </location>
</feature>
<proteinExistence type="predicted"/>
<evidence type="ECO:0000313" key="9">
    <source>
        <dbReference type="EMBL" id="RIV43867.1"/>
    </source>
</evidence>
<evidence type="ECO:0000259" key="7">
    <source>
        <dbReference type="Pfam" id="PF02687"/>
    </source>
</evidence>
<keyword evidence="5 6" id="KW-0472">Membrane</keyword>
<evidence type="ECO:0000256" key="5">
    <source>
        <dbReference type="ARBA" id="ARBA00023136"/>
    </source>
</evidence>
<keyword evidence="2" id="KW-1003">Cell membrane</keyword>
<protein>
    <submittedName>
        <fullName evidence="9">ABC transporter permease</fullName>
    </submittedName>
    <submittedName>
        <fullName evidence="10">FtsX-like permease family protein</fullName>
    </submittedName>
</protein>
<dbReference type="AlphaFoldDB" id="A0A3A1NJ98"/>
<feature type="transmembrane region" description="Helical" evidence="6">
    <location>
        <begin position="375"/>
        <end position="398"/>
    </location>
</feature>
<feature type="transmembrane region" description="Helical" evidence="6">
    <location>
        <begin position="419"/>
        <end position="442"/>
    </location>
</feature>
<reference evidence="9 11" key="1">
    <citation type="submission" date="2018-08" db="EMBL/GenBank/DDBJ databases">
        <title>Proposal of Muricauda 72 sp.nov. and Muricauda NH166 sp.nov., isolated from seawater.</title>
        <authorList>
            <person name="Cheng H."/>
            <person name="Wu Y.-H."/>
            <person name="Guo L.-L."/>
            <person name="Xu X.-W."/>
        </authorList>
    </citation>
    <scope>NUCLEOTIDE SEQUENCE [LARGE SCALE GENOMIC DNA]</scope>
    <source>
        <strain evidence="9 11">72</strain>
    </source>
</reference>
<comment type="caution">
    <text evidence="9">The sequence shown here is derived from an EMBL/GenBank/DDBJ whole genome shotgun (WGS) entry which is preliminary data.</text>
</comment>
<feature type="transmembrane region" description="Helical" evidence="6">
    <location>
        <begin position="682"/>
        <end position="707"/>
    </location>
</feature>
<evidence type="ECO:0000256" key="4">
    <source>
        <dbReference type="ARBA" id="ARBA00022989"/>
    </source>
</evidence>
<evidence type="ECO:0000256" key="2">
    <source>
        <dbReference type="ARBA" id="ARBA00022475"/>
    </source>
</evidence>
<feature type="transmembrane region" description="Helical" evidence="6">
    <location>
        <begin position="734"/>
        <end position="753"/>
    </location>
</feature>
<feature type="domain" description="MacB-like periplasmic core" evidence="8">
    <location>
        <begin position="20"/>
        <end position="242"/>
    </location>
</feature>
<keyword evidence="12" id="KW-1185">Reference proteome</keyword>
<dbReference type="OrthoDB" id="8740261at2"/>
<dbReference type="InterPro" id="IPR050250">
    <property type="entry name" value="Macrolide_Exporter_MacB"/>
</dbReference>
<dbReference type="Proteomes" id="UP000321621">
    <property type="component" value="Unassembled WGS sequence"/>
</dbReference>
<dbReference type="GO" id="GO:0005886">
    <property type="term" value="C:plasma membrane"/>
    <property type="evidence" value="ECO:0007669"/>
    <property type="project" value="UniProtKB-SubCell"/>
</dbReference>
<feature type="transmembrane region" description="Helical" evidence="6">
    <location>
        <begin position="765"/>
        <end position="786"/>
    </location>
</feature>
<dbReference type="Pfam" id="PF12704">
    <property type="entry name" value="MacB_PCD"/>
    <property type="match status" value="2"/>
</dbReference>